<dbReference type="EMBL" id="AOHC02000026">
    <property type="protein sequence ID" value="EMY78170.1"/>
    <property type="molecule type" value="Genomic_DNA"/>
</dbReference>
<dbReference type="AlphaFoldDB" id="N1WGS2"/>
<organism evidence="1 2">
    <name type="scientific">Leptospira weilii serovar Ranarum str. ICFT</name>
    <dbReference type="NCBI Taxonomy" id="1218598"/>
    <lineage>
        <taxon>Bacteria</taxon>
        <taxon>Pseudomonadati</taxon>
        <taxon>Spirochaetota</taxon>
        <taxon>Spirochaetia</taxon>
        <taxon>Leptospirales</taxon>
        <taxon>Leptospiraceae</taxon>
        <taxon>Leptospira</taxon>
    </lineage>
</organism>
<sequence>MRNRNLQELSNSVDNRLLLLGPGTNITYWVLKEFWTVDAPCLDRGNEVCFDLEPDNGACPFLNFDFFLRKTKSFLRKMDQTTIFLRHNIQFYYTSL</sequence>
<evidence type="ECO:0000313" key="2">
    <source>
        <dbReference type="Proteomes" id="UP000012313"/>
    </source>
</evidence>
<name>N1WGS2_9LEPT</name>
<comment type="caution">
    <text evidence="1">The sequence shown here is derived from an EMBL/GenBank/DDBJ whole genome shotgun (WGS) entry which is preliminary data.</text>
</comment>
<gene>
    <name evidence="1" type="ORF">LEP1GSC060_1785</name>
</gene>
<reference evidence="1" key="1">
    <citation type="submission" date="2013-03" db="EMBL/GenBank/DDBJ databases">
        <authorList>
            <person name="Harkins D.M."/>
            <person name="Durkin A.S."/>
            <person name="Brinkac L.M."/>
            <person name="Haft D.H."/>
            <person name="Selengut J.D."/>
            <person name="Sanka R."/>
            <person name="DePew J."/>
            <person name="Purushe J."/>
            <person name="Hartskeerl R.A."/>
            <person name="Ahmed A."/>
            <person name="van der Linden H."/>
            <person name="Goris M.G.A."/>
            <person name="Vinetz J.M."/>
            <person name="Sutton G.G."/>
            <person name="Nierman W.C."/>
            <person name="Fouts D.E."/>
        </authorList>
    </citation>
    <scope>NUCLEOTIDE SEQUENCE [LARGE SCALE GENOMIC DNA]</scope>
    <source>
        <strain evidence="1">ICFT</strain>
    </source>
</reference>
<dbReference type="Proteomes" id="UP000012313">
    <property type="component" value="Unassembled WGS sequence"/>
</dbReference>
<keyword evidence="2" id="KW-1185">Reference proteome</keyword>
<evidence type="ECO:0000313" key="1">
    <source>
        <dbReference type="EMBL" id="EMY78170.1"/>
    </source>
</evidence>
<protein>
    <submittedName>
        <fullName evidence="1">Uncharacterized protein</fullName>
    </submittedName>
</protein>
<accession>N1WGS2</accession>
<proteinExistence type="predicted"/>